<evidence type="ECO:0000313" key="1">
    <source>
        <dbReference type="EMBL" id="KAB3539675.1"/>
    </source>
</evidence>
<comment type="caution">
    <text evidence="1">The sequence shown here is derived from an EMBL/GenBank/DDBJ whole genome shotgun (WGS) entry which is preliminary data.</text>
</comment>
<sequence length="70" mass="8016">MSKNIISDKSFEFSIKIVKLCKRLYKDKEYVLSHQLLKSGTSIGANIEEAQYAQSKKDFISKLVILSTFL</sequence>
<proteinExistence type="predicted"/>
<reference evidence="1 2" key="1">
    <citation type="submission" date="2019-10" db="EMBL/GenBank/DDBJ databases">
        <title>Alkaliphilus serpentinus sp. nov. and Alkaliphilus pronyensis sp. nov., two novel anaerobic alkaliphilic species isolated from the serpentinized-hosted hydrothermal field of the Prony Bay (New Caledonia).</title>
        <authorList>
            <person name="Postec A."/>
        </authorList>
    </citation>
    <scope>NUCLEOTIDE SEQUENCE [LARGE SCALE GENOMIC DNA]</scope>
    <source>
        <strain evidence="1 2">LacV</strain>
    </source>
</reference>
<dbReference type="PANTHER" id="PTHR38471">
    <property type="entry name" value="FOUR HELIX BUNDLE PROTEIN"/>
    <property type="match status" value="1"/>
</dbReference>
<dbReference type="Proteomes" id="UP000432715">
    <property type="component" value="Unassembled WGS sequence"/>
</dbReference>
<dbReference type="OrthoDB" id="285993at2"/>
<dbReference type="RefSeq" id="WP_151859635.1">
    <property type="nucleotide sequence ID" value="NZ_WBZC01000002.1"/>
</dbReference>
<organism evidence="1 2">
    <name type="scientific">Alkaliphilus pronyensis</name>
    <dbReference type="NCBI Taxonomy" id="1482732"/>
    <lineage>
        <taxon>Bacteria</taxon>
        <taxon>Bacillati</taxon>
        <taxon>Bacillota</taxon>
        <taxon>Clostridia</taxon>
        <taxon>Peptostreptococcales</taxon>
        <taxon>Natronincolaceae</taxon>
        <taxon>Alkaliphilus</taxon>
    </lineage>
</organism>
<dbReference type="PIRSF" id="PIRSF035652">
    <property type="entry name" value="CHP02436"/>
    <property type="match status" value="1"/>
</dbReference>
<dbReference type="Gene3D" id="1.20.1440.60">
    <property type="entry name" value="23S rRNA-intervening sequence"/>
    <property type="match status" value="1"/>
</dbReference>
<accession>A0A6I0FBP6</accession>
<protein>
    <submittedName>
        <fullName evidence="1">Four helix bundle protein</fullName>
    </submittedName>
</protein>
<dbReference type="EMBL" id="WBZC01000002">
    <property type="protein sequence ID" value="KAB3539675.1"/>
    <property type="molecule type" value="Genomic_DNA"/>
</dbReference>
<dbReference type="AlphaFoldDB" id="A0A6I0FBP6"/>
<dbReference type="InterPro" id="IPR036583">
    <property type="entry name" value="23S_rRNA_IVS_sf"/>
</dbReference>
<evidence type="ECO:0000313" key="2">
    <source>
        <dbReference type="Proteomes" id="UP000432715"/>
    </source>
</evidence>
<gene>
    <name evidence="1" type="ORF">F8154_00545</name>
</gene>
<dbReference type="NCBIfam" id="TIGR02436">
    <property type="entry name" value="four helix bundle protein"/>
    <property type="match status" value="1"/>
</dbReference>
<keyword evidence="2" id="KW-1185">Reference proteome</keyword>
<dbReference type="InterPro" id="IPR012657">
    <property type="entry name" value="23S_rRNA-intervening_sequence"/>
</dbReference>
<dbReference type="SUPFAM" id="SSF158446">
    <property type="entry name" value="IVS-encoded protein-like"/>
    <property type="match status" value="1"/>
</dbReference>
<dbReference type="Pfam" id="PF05635">
    <property type="entry name" value="23S_rRNA_IVP"/>
    <property type="match status" value="1"/>
</dbReference>
<dbReference type="PANTHER" id="PTHR38471:SF2">
    <property type="entry name" value="FOUR HELIX BUNDLE PROTEIN"/>
    <property type="match status" value="1"/>
</dbReference>
<name>A0A6I0FBP6_9FIRM</name>